<gene>
    <name evidence="4" type="ORF">SBRY_20709</name>
</gene>
<evidence type="ECO:0000259" key="3">
    <source>
        <dbReference type="Pfam" id="PF20611"/>
    </source>
</evidence>
<name>A0A9W4EA30_9ACTN</name>
<comment type="caution">
    <text evidence="4">The sequence shown here is derived from an EMBL/GenBank/DDBJ whole genome shotgun (WGS) entry which is preliminary data.</text>
</comment>
<evidence type="ECO:0000313" key="5">
    <source>
        <dbReference type="Proteomes" id="UP001153328"/>
    </source>
</evidence>
<feature type="chain" id="PRO_5040775357" description="DUF6801 domain-containing protein" evidence="2">
    <location>
        <begin position="33"/>
        <end position="562"/>
    </location>
</feature>
<sequence length="562" mass="55722">MRGAVLPGRTVRFATVMTVALLAGLLSGPASTAISGGGDGTTTLAYTCGFDSGTQAVSIAFEQTYPGTVAVGRPLAPGALTATVTIPRAGLTAMLPSPAATVSGTADLTVHITQGTSQADASWPGLTAPATPADGTDDLQLALAGTVPPLSVSAPGKVQFAAGGIALTLHPVAAAGTPTPAPTGTGTASDAGAPAAADTATPADTTPAPLADITGTCTPAAGQDALLATVLATGPATGTPAAGGRSGGAAGRGGTGSPTDGSTPGRTPLDGGTAAAGARGGTITLQTPVMSDKSDCPPPPTGNPDPAVLAAQAKERPEGATVYPGPDDPPIDRLSQCGFITGLSNVAKLNGASVINDLNAPDPPMANIATVASVFSFADPDHPYVELDSVADFTIPPSKTAFLTYGFMPTTATMRLTAEGPMTVITTGIGAELYVTTIYGKQDLRLTDVKVNGQPMDVGSGCRAKAPLQIKLVGTNRSGLDGVVTPRDYAIQEGGPLAQDDLYIPPFTGCRTPAGEDVSALFTSAISGHGNSLNLIQGPLCAPLADPKYCTPHIPYPVPPHR</sequence>
<evidence type="ECO:0000256" key="1">
    <source>
        <dbReference type="SAM" id="MobiDB-lite"/>
    </source>
</evidence>
<evidence type="ECO:0000313" key="4">
    <source>
        <dbReference type="EMBL" id="CAG7630830.1"/>
    </source>
</evidence>
<dbReference type="Pfam" id="PF20611">
    <property type="entry name" value="DUF6801"/>
    <property type="match status" value="1"/>
</dbReference>
<feature type="region of interest" description="Disordered" evidence="1">
    <location>
        <begin position="237"/>
        <end position="307"/>
    </location>
</feature>
<feature type="domain" description="DUF6801" evidence="3">
    <location>
        <begin position="45"/>
        <end position="183"/>
    </location>
</feature>
<keyword evidence="2" id="KW-0732">Signal</keyword>
<proteinExistence type="predicted"/>
<dbReference type="AlphaFoldDB" id="A0A9W4EA30"/>
<dbReference type="EMBL" id="CAJVAX010000012">
    <property type="protein sequence ID" value="CAG7630830.1"/>
    <property type="molecule type" value="Genomic_DNA"/>
</dbReference>
<feature type="compositionally biased region" description="Gly residues" evidence="1">
    <location>
        <begin position="244"/>
        <end position="256"/>
    </location>
</feature>
<keyword evidence="5" id="KW-1185">Reference proteome</keyword>
<dbReference type="InterPro" id="IPR046542">
    <property type="entry name" value="DUF6801"/>
</dbReference>
<protein>
    <recommendedName>
        <fullName evidence="3">DUF6801 domain-containing protein</fullName>
    </recommendedName>
</protein>
<feature type="signal peptide" evidence="2">
    <location>
        <begin position="1"/>
        <end position="32"/>
    </location>
</feature>
<dbReference type="Proteomes" id="UP001153328">
    <property type="component" value="Unassembled WGS sequence"/>
</dbReference>
<feature type="compositionally biased region" description="Low complexity" evidence="1">
    <location>
        <begin position="257"/>
        <end position="277"/>
    </location>
</feature>
<organism evidence="4 5">
    <name type="scientific">Actinacidiphila bryophytorum</name>
    <dbReference type="NCBI Taxonomy" id="1436133"/>
    <lineage>
        <taxon>Bacteria</taxon>
        <taxon>Bacillati</taxon>
        <taxon>Actinomycetota</taxon>
        <taxon>Actinomycetes</taxon>
        <taxon>Kitasatosporales</taxon>
        <taxon>Streptomycetaceae</taxon>
        <taxon>Actinacidiphila</taxon>
    </lineage>
</organism>
<reference evidence="4" key="1">
    <citation type="submission" date="2021-06" db="EMBL/GenBank/DDBJ databases">
        <authorList>
            <person name="Arsene-Ploetze F."/>
        </authorList>
    </citation>
    <scope>NUCLEOTIDE SEQUENCE</scope>
    <source>
        <strain evidence="4">SBRY1</strain>
    </source>
</reference>
<accession>A0A9W4EA30</accession>
<evidence type="ECO:0000256" key="2">
    <source>
        <dbReference type="SAM" id="SignalP"/>
    </source>
</evidence>
<feature type="region of interest" description="Disordered" evidence="1">
    <location>
        <begin position="176"/>
        <end position="212"/>
    </location>
</feature>
<dbReference type="RefSeq" id="WP_205042737.1">
    <property type="nucleotide sequence ID" value="NZ_CAJVAX010000012.1"/>
</dbReference>